<dbReference type="InterPro" id="IPR000847">
    <property type="entry name" value="LysR_HTH_N"/>
</dbReference>
<accession>A0ABN1G463</accession>
<evidence type="ECO:0000256" key="5">
    <source>
        <dbReference type="SAM" id="MobiDB-lite"/>
    </source>
</evidence>
<evidence type="ECO:0000259" key="6">
    <source>
        <dbReference type="PROSITE" id="PS50931"/>
    </source>
</evidence>
<dbReference type="SUPFAM" id="SSF53850">
    <property type="entry name" value="Periplasmic binding protein-like II"/>
    <property type="match status" value="1"/>
</dbReference>
<sequence>MTPPHSPASRTPRTPHTPHAGSSSHSLYDVFLRVAADGSFTAAAQALGYTQSAVSRQIQALEDELGSVLFDRLARGVRLTEAGRVLVPHAEAVRDRLAAARAELSALRTLDGGLLRVGAFSTADAALLPRALAAFRRRHPGVTIARTEGPSVKHLALLAAGELDIAVVSATAGRALDGCALRHLLDEPMFVALPKDHPMAGRERLRLAELADEEWVAGSTRPEDTLMRPVLEAGFRPRTTLVVRDWIAKQGFVAAGLGVTLLPALAADSVRADIVLVPVHPDDVPHRAVHAATPHGRADSPAVAAFLAELRVVAGQISPSGRR</sequence>
<keyword evidence="2" id="KW-0805">Transcription regulation</keyword>
<reference evidence="7 8" key="1">
    <citation type="journal article" date="2019" name="Int. J. Syst. Evol. Microbiol.">
        <title>The Global Catalogue of Microorganisms (GCM) 10K type strain sequencing project: providing services to taxonomists for standard genome sequencing and annotation.</title>
        <authorList>
            <consortium name="The Broad Institute Genomics Platform"/>
            <consortium name="The Broad Institute Genome Sequencing Center for Infectious Disease"/>
            <person name="Wu L."/>
            <person name="Ma J."/>
        </authorList>
    </citation>
    <scope>NUCLEOTIDE SEQUENCE [LARGE SCALE GENOMIC DNA]</scope>
    <source>
        <strain evidence="7 8">JCM 5067</strain>
    </source>
</reference>
<dbReference type="InterPro" id="IPR036390">
    <property type="entry name" value="WH_DNA-bd_sf"/>
</dbReference>
<dbReference type="Gene3D" id="3.40.190.10">
    <property type="entry name" value="Periplasmic binding protein-like II"/>
    <property type="match status" value="2"/>
</dbReference>
<evidence type="ECO:0000256" key="2">
    <source>
        <dbReference type="ARBA" id="ARBA00023015"/>
    </source>
</evidence>
<keyword evidence="4" id="KW-0804">Transcription</keyword>
<evidence type="ECO:0000313" key="8">
    <source>
        <dbReference type="Proteomes" id="UP001500668"/>
    </source>
</evidence>
<dbReference type="RefSeq" id="WP_344074781.1">
    <property type="nucleotide sequence ID" value="NZ_BAAACA010000019.1"/>
</dbReference>
<feature type="domain" description="HTH lysR-type" evidence="6">
    <location>
        <begin position="30"/>
        <end position="80"/>
    </location>
</feature>
<comment type="caution">
    <text evidence="7">The sequence shown here is derived from an EMBL/GenBank/DDBJ whole genome shotgun (WGS) entry which is preliminary data.</text>
</comment>
<comment type="similarity">
    <text evidence="1">Belongs to the LysR transcriptional regulatory family.</text>
</comment>
<name>A0ABN1G463_9ACTN</name>
<dbReference type="Gene3D" id="1.10.10.10">
    <property type="entry name" value="Winged helix-like DNA-binding domain superfamily/Winged helix DNA-binding domain"/>
    <property type="match status" value="1"/>
</dbReference>
<dbReference type="InterPro" id="IPR036388">
    <property type="entry name" value="WH-like_DNA-bd_sf"/>
</dbReference>
<dbReference type="PANTHER" id="PTHR30346:SF29">
    <property type="entry name" value="LYSR SUBSTRATE-BINDING"/>
    <property type="match status" value="1"/>
</dbReference>
<dbReference type="EMBL" id="BAAACA010000019">
    <property type="protein sequence ID" value="GAA0603763.1"/>
    <property type="molecule type" value="Genomic_DNA"/>
</dbReference>
<dbReference type="PRINTS" id="PR00039">
    <property type="entry name" value="HTHLYSR"/>
</dbReference>
<gene>
    <name evidence="7" type="ORF">GCM10010394_36820</name>
</gene>
<dbReference type="InterPro" id="IPR005119">
    <property type="entry name" value="LysR_subst-bd"/>
</dbReference>
<dbReference type="Pfam" id="PF03466">
    <property type="entry name" value="LysR_substrate"/>
    <property type="match status" value="1"/>
</dbReference>
<keyword evidence="3" id="KW-0238">DNA-binding</keyword>
<dbReference type="PANTHER" id="PTHR30346">
    <property type="entry name" value="TRANSCRIPTIONAL DUAL REGULATOR HCAR-RELATED"/>
    <property type="match status" value="1"/>
</dbReference>
<keyword evidence="8" id="KW-1185">Reference proteome</keyword>
<organism evidence="7 8">
    <name type="scientific">Streptomyces crystallinus</name>
    <dbReference type="NCBI Taxonomy" id="68191"/>
    <lineage>
        <taxon>Bacteria</taxon>
        <taxon>Bacillati</taxon>
        <taxon>Actinomycetota</taxon>
        <taxon>Actinomycetes</taxon>
        <taxon>Kitasatosporales</taxon>
        <taxon>Streptomycetaceae</taxon>
        <taxon>Streptomyces</taxon>
    </lineage>
</organism>
<evidence type="ECO:0000313" key="7">
    <source>
        <dbReference type="EMBL" id="GAA0603763.1"/>
    </source>
</evidence>
<dbReference type="Pfam" id="PF00126">
    <property type="entry name" value="HTH_1"/>
    <property type="match status" value="1"/>
</dbReference>
<dbReference type="PROSITE" id="PS50931">
    <property type="entry name" value="HTH_LYSR"/>
    <property type="match status" value="1"/>
</dbReference>
<dbReference type="Proteomes" id="UP001500668">
    <property type="component" value="Unassembled WGS sequence"/>
</dbReference>
<evidence type="ECO:0000256" key="1">
    <source>
        <dbReference type="ARBA" id="ARBA00009437"/>
    </source>
</evidence>
<proteinExistence type="inferred from homology"/>
<evidence type="ECO:0000256" key="3">
    <source>
        <dbReference type="ARBA" id="ARBA00023125"/>
    </source>
</evidence>
<protein>
    <submittedName>
        <fullName evidence="7">LysR family transcriptional regulator</fullName>
    </submittedName>
</protein>
<feature type="compositionally biased region" description="Polar residues" evidence="5">
    <location>
        <begin position="8"/>
        <end position="23"/>
    </location>
</feature>
<dbReference type="SUPFAM" id="SSF46785">
    <property type="entry name" value="Winged helix' DNA-binding domain"/>
    <property type="match status" value="1"/>
</dbReference>
<feature type="region of interest" description="Disordered" evidence="5">
    <location>
        <begin position="1"/>
        <end position="23"/>
    </location>
</feature>
<evidence type="ECO:0000256" key="4">
    <source>
        <dbReference type="ARBA" id="ARBA00023163"/>
    </source>
</evidence>